<dbReference type="RefSeq" id="WP_379810369.1">
    <property type="nucleotide sequence ID" value="NZ_JBHUPC010000010.1"/>
</dbReference>
<proteinExistence type="predicted"/>
<keyword evidence="2" id="KW-1185">Reference proteome</keyword>
<sequence length="194" mass="22950">MKKILTLLCTVLLTLGCSDPKEKEIIEAQKDFDMIKTSKSYINSQIPYDNVLYSSFINKKNKNLDEADKVYKSEISKAKNTPYYNNLKHIGFKFIMENGLTEKGTNSQKEFYLYEQIELKRNFPNFSNFYSLLISCKEFKNKSELIEISNQFYIKNKNEIDRVIFGEKENKKSKLNDLTQQQKLFIRYINSYSE</sequence>
<dbReference type="EMBL" id="JBHUPC010000010">
    <property type="protein sequence ID" value="MFD2890858.1"/>
    <property type="molecule type" value="Genomic_DNA"/>
</dbReference>
<comment type="caution">
    <text evidence="1">The sequence shown here is derived from an EMBL/GenBank/DDBJ whole genome shotgun (WGS) entry which is preliminary data.</text>
</comment>
<evidence type="ECO:0008006" key="3">
    <source>
        <dbReference type="Google" id="ProtNLM"/>
    </source>
</evidence>
<reference evidence="2" key="1">
    <citation type="journal article" date="2019" name="Int. J. Syst. Evol. Microbiol.">
        <title>The Global Catalogue of Microorganisms (GCM) 10K type strain sequencing project: providing services to taxonomists for standard genome sequencing and annotation.</title>
        <authorList>
            <consortium name="The Broad Institute Genomics Platform"/>
            <consortium name="The Broad Institute Genome Sequencing Center for Infectious Disease"/>
            <person name="Wu L."/>
            <person name="Ma J."/>
        </authorList>
    </citation>
    <scope>NUCLEOTIDE SEQUENCE [LARGE SCALE GENOMIC DNA]</scope>
    <source>
        <strain evidence="2">KCTC 22671</strain>
    </source>
</reference>
<accession>A0ABW5YIP7</accession>
<name>A0ABW5YIP7_9FLAO</name>
<gene>
    <name evidence="1" type="ORF">ACFS5J_02395</name>
</gene>
<dbReference type="Proteomes" id="UP001597534">
    <property type="component" value="Unassembled WGS sequence"/>
</dbReference>
<evidence type="ECO:0000313" key="2">
    <source>
        <dbReference type="Proteomes" id="UP001597534"/>
    </source>
</evidence>
<dbReference type="PROSITE" id="PS51257">
    <property type="entry name" value="PROKAR_LIPOPROTEIN"/>
    <property type="match status" value="1"/>
</dbReference>
<organism evidence="1 2">
    <name type="scientific">Flavobacterium chuncheonense</name>
    <dbReference type="NCBI Taxonomy" id="2026653"/>
    <lineage>
        <taxon>Bacteria</taxon>
        <taxon>Pseudomonadati</taxon>
        <taxon>Bacteroidota</taxon>
        <taxon>Flavobacteriia</taxon>
        <taxon>Flavobacteriales</taxon>
        <taxon>Flavobacteriaceae</taxon>
        <taxon>Flavobacterium</taxon>
    </lineage>
</organism>
<protein>
    <recommendedName>
        <fullName evidence="3">Lipoprotein</fullName>
    </recommendedName>
</protein>
<evidence type="ECO:0000313" key="1">
    <source>
        <dbReference type="EMBL" id="MFD2890858.1"/>
    </source>
</evidence>